<feature type="region of interest" description="Disordered" evidence="2">
    <location>
        <begin position="146"/>
        <end position="183"/>
    </location>
</feature>
<evidence type="ECO:0000256" key="1">
    <source>
        <dbReference type="ARBA" id="ARBA00023242"/>
    </source>
</evidence>
<keyword evidence="5" id="KW-1185">Reference proteome</keyword>
<dbReference type="PANTHER" id="PTHR31668">
    <property type="entry name" value="GLUCOSE TRANSPORT TRANSCRIPTION REGULATOR RGT1-RELATED-RELATED"/>
    <property type="match status" value="1"/>
</dbReference>
<dbReference type="RefSeq" id="XP_033386085.1">
    <property type="nucleotide sequence ID" value="XM_033521340.1"/>
</dbReference>
<feature type="region of interest" description="Disordered" evidence="2">
    <location>
        <begin position="90"/>
        <end position="132"/>
    </location>
</feature>
<proteinExistence type="predicted"/>
<dbReference type="AlphaFoldDB" id="A0A6A5XXR2"/>
<dbReference type="InterPro" id="IPR036864">
    <property type="entry name" value="Zn2-C6_fun-type_DNA-bd_sf"/>
</dbReference>
<feature type="compositionally biased region" description="Polar residues" evidence="2">
    <location>
        <begin position="98"/>
        <end position="124"/>
    </location>
</feature>
<evidence type="ECO:0000313" key="5">
    <source>
        <dbReference type="Proteomes" id="UP000799778"/>
    </source>
</evidence>
<dbReference type="GeneID" id="54278737"/>
<dbReference type="Proteomes" id="UP000799778">
    <property type="component" value="Unassembled WGS sequence"/>
</dbReference>
<evidence type="ECO:0000259" key="3">
    <source>
        <dbReference type="PROSITE" id="PS50048"/>
    </source>
</evidence>
<evidence type="ECO:0000313" key="4">
    <source>
        <dbReference type="EMBL" id="KAF2017746.1"/>
    </source>
</evidence>
<organism evidence="4 5">
    <name type="scientific">Aaosphaeria arxii CBS 175.79</name>
    <dbReference type="NCBI Taxonomy" id="1450172"/>
    <lineage>
        <taxon>Eukaryota</taxon>
        <taxon>Fungi</taxon>
        <taxon>Dikarya</taxon>
        <taxon>Ascomycota</taxon>
        <taxon>Pezizomycotina</taxon>
        <taxon>Dothideomycetes</taxon>
        <taxon>Pleosporomycetidae</taxon>
        <taxon>Pleosporales</taxon>
        <taxon>Pleosporales incertae sedis</taxon>
        <taxon>Aaosphaeria</taxon>
    </lineage>
</organism>
<protein>
    <recommendedName>
        <fullName evidence="3">Zn(2)-C6 fungal-type domain-containing protein</fullName>
    </recommendedName>
</protein>
<dbReference type="InterPro" id="IPR001138">
    <property type="entry name" value="Zn2Cys6_DnaBD"/>
</dbReference>
<dbReference type="CDD" id="cd00067">
    <property type="entry name" value="GAL4"/>
    <property type="match status" value="1"/>
</dbReference>
<dbReference type="GO" id="GO:0008270">
    <property type="term" value="F:zinc ion binding"/>
    <property type="evidence" value="ECO:0007669"/>
    <property type="project" value="InterPro"/>
</dbReference>
<dbReference type="PROSITE" id="PS50048">
    <property type="entry name" value="ZN2_CY6_FUNGAL_2"/>
    <property type="match status" value="1"/>
</dbReference>
<feature type="compositionally biased region" description="Low complexity" evidence="2">
    <location>
        <begin position="151"/>
        <end position="162"/>
    </location>
</feature>
<dbReference type="EMBL" id="ML978068">
    <property type="protein sequence ID" value="KAF2017746.1"/>
    <property type="molecule type" value="Genomic_DNA"/>
</dbReference>
<dbReference type="GO" id="GO:0000981">
    <property type="term" value="F:DNA-binding transcription factor activity, RNA polymerase II-specific"/>
    <property type="evidence" value="ECO:0007669"/>
    <property type="project" value="InterPro"/>
</dbReference>
<dbReference type="SMART" id="SM00066">
    <property type="entry name" value="GAL4"/>
    <property type="match status" value="1"/>
</dbReference>
<dbReference type="OrthoDB" id="4137815at2759"/>
<dbReference type="InterPro" id="IPR050797">
    <property type="entry name" value="Carb_Metab_Trans_Reg"/>
</dbReference>
<sequence length="622" mass="68976">MPQFACDQCHRRKERCSFDADERSCRQCKVQSVKCSFLRRSRRMGRPPAARKLPYGSCKILSFDKNQQPSRRPISNGLIVLDSSVGAMVDGRIDGNHSSHGSRSNETHQISESPINASGATQTLTGGGTCHEINETNYINKSNESVKSLQTNSSNTNSETNTGLKSQETDSTNEADEITNTSDIDEINEINNISEMLAIEPAPNEVGFLDSFNLNAIDIIRPWQCPGLDTTSQQSLLVENWLPPVSTYHNILSNSGLFYLFHRHFMIGPSFCDDFVNAIKSVFTGSDGFFLEAYNATLALWDVRNNRPRIITASDIKNASHFLRQLQKAAIQGPFDAAAIVFLGQILLVHHVVAFGTSAHAIVRRSLLSVREWYASLLLESSMNPITITPIVVDTVESLVRRDIPVVQIPRYKSTTVDRTAGLCVELLHFQYDICKISYAAKITGRRSIVSAGATTPSLRSSPDSSSLDALEEKVRQWEPSPPLTFFTEYTPSEVSAMLLQARVYRLATLLIIHRLKYPLGVEDEYASRLALLIMVELECFTQQVTDTTDGLAIGLPLLVSALETGYLNDRIVSYVAPVSANPDYAQKLQDFVSLVRAARDHGYLGLWFDLVEGGLHVPILP</sequence>
<name>A0A6A5XXR2_9PLEO</name>
<gene>
    <name evidence="4" type="ORF">BU24DRAFT_157614</name>
</gene>
<dbReference type="SUPFAM" id="SSF57701">
    <property type="entry name" value="Zn2/Cys6 DNA-binding domain"/>
    <property type="match status" value="1"/>
</dbReference>
<accession>A0A6A5XXR2</accession>
<feature type="compositionally biased region" description="Acidic residues" evidence="2">
    <location>
        <begin position="171"/>
        <end position="183"/>
    </location>
</feature>
<feature type="domain" description="Zn(2)-C6 fungal-type" evidence="3">
    <location>
        <begin position="5"/>
        <end position="37"/>
    </location>
</feature>
<evidence type="ECO:0000256" key="2">
    <source>
        <dbReference type="SAM" id="MobiDB-lite"/>
    </source>
</evidence>
<dbReference type="Pfam" id="PF00172">
    <property type="entry name" value="Zn_clus"/>
    <property type="match status" value="1"/>
</dbReference>
<reference evidence="4" key="1">
    <citation type="journal article" date="2020" name="Stud. Mycol.">
        <title>101 Dothideomycetes genomes: a test case for predicting lifestyles and emergence of pathogens.</title>
        <authorList>
            <person name="Haridas S."/>
            <person name="Albert R."/>
            <person name="Binder M."/>
            <person name="Bloem J."/>
            <person name="Labutti K."/>
            <person name="Salamov A."/>
            <person name="Andreopoulos B."/>
            <person name="Baker S."/>
            <person name="Barry K."/>
            <person name="Bills G."/>
            <person name="Bluhm B."/>
            <person name="Cannon C."/>
            <person name="Castanera R."/>
            <person name="Culley D."/>
            <person name="Daum C."/>
            <person name="Ezra D."/>
            <person name="Gonzalez J."/>
            <person name="Henrissat B."/>
            <person name="Kuo A."/>
            <person name="Liang C."/>
            <person name="Lipzen A."/>
            <person name="Lutzoni F."/>
            <person name="Magnuson J."/>
            <person name="Mondo S."/>
            <person name="Nolan M."/>
            <person name="Ohm R."/>
            <person name="Pangilinan J."/>
            <person name="Park H.-J."/>
            <person name="Ramirez L."/>
            <person name="Alfaro M."/>
            <person name="Sun H."/>
            <person name="Tritt A."/>
            <person name="Yoshinaga Y."/>
            <person name="Zwiers L.-H."/>
            <person name="Turgeon B."/>
            <person name="Goodwin S."/>
            <person name="Spatafora J."/>
            <person name="Crous P."/>
            <person name="Grigoriev I."/>
        </authorList>
    </citation>
    <scope>NUCLEOTIDE SEQUENCE</scope>
    <source>
        <strain evidence="4">CBS 175.79</strain>
    </source>
</reference>
<dbReference type="PROSITE" id="PS00463">
    <property type="entry name" value="ZN2_CY6_FUNGAL_1"/>
    <property type="match status" value="1"/>
</dbReference>
<keyword evidence="1" id="KW-0539">Nucleus</keyword>